<protein>
    <recommendedName>
        <fullName evidence="1">Molybdenum cofactor sulfurase middle domain-containing protein</fullName>
    </recommendedName>
</protein>
<dbReference type="EMBL" id="QLMC01000009">
    <property type="protein sequence ID" value="RAJ91089.1"/>
    <property type="molecule type" value="Genomic_DNA"/>
</dbReference>
<dbReference type="SUPFAM" id="SSF141673">
    <property type="entry name" value="MOSC N-terminal domain-like"/>
    <property type="match status" value="1"/>
</dbReference>
<dbReference type="InterPro" id="IPR005303">
    <property type="entry name" value="MOCOS_middle"/>
</dbReference>
<dbReference type="Proteomes" id="UP000248790">
    <property type="component" value="Unassembled WGS sequence"/>
</dbReference>
<dbReference type="RefSeq" id="WP_111631311.1">
    <property type="nucleotide sequence ID" value="NZ_QLMC01000009.1"/>
</dbReference>
<feature type="domain" description="Molybdenum cofactor sulfurase middle" evidence="1">
    <location>
        <begin position="3"/>
        <end position="77"/>
    </location>
</feature>
<evidence type="ECO:0000259" key="1">
    <source>
        <dbReference type="Pfam" id="PF03476"/>
    </source>
</evidence>
<evidence type="ECO:0000313" key="2">
    <source>
        <dbReference type="EMBL" id="RAJ91089.1"/>
    </source>
</evidence>
<dbReference type="Pfam" id="PF03476">
    <property type="entry name" value="MOSC_N"/>
    <property type="match status" value="1"/>
</dbReference>
<name>A0A327WRB5_LARAB</name>
<reference evidence="2 3" key="1">
    <citation type="submission" date="2018-06" db="EMBL/GenBank/DDBJ databases">
        <title>Genomic Encyclopedia of Archaeal and Bacterial Type Strains, Phase II (KMG-II): from individual species to whole genera.</title>
        <authorList>
            <person name="Goeker M."/>
        </authorList>
    </citation>
    <scope>NUCLEOTIDE SEQUENCE [LARGE SCALE GENOMIC DNA]</scope>
    <source>
        <strain evidence="2 3">DSM 21851</strain>
    </source>
</reference>
<accession>A0A327WRB5</accession>
<dbReference type="AlphaFoldDB" id="A0A327WRB5"/>
<evidence type="ECO:0000313" key="3">
    <source>
        <dbReference type="Proteomes" id="UP000248790"/>
    </source>
</evidence>
<sequence length="111" mass="12269">MEVGRVESIWRFPVKSFGGELLQEVPVCKQGMLGDRAYALIDQQTGNVVSAKSVQRFPDLLRCQAVYVTPPQLGQSLPPVQITLANGTTLRSDETNVDSTLSAFFRREVTL</sequence>
<comment type="caution">
    <text evidence="2">The sequence shown here is derived from an EMBL/GenBank/DDBJ whole genome shotgun (WGS) entry which is preliminary data.</text>
</comment>
<gene>
    <name evidence="2" type="ORF">LX87_05306</name>
</gene>
<dbReference type="OrthoDB" id="581532at2"/>
<organism evidence="2 3">
    <name type="scientific">Larkinella arboricola</name>
    <dbReference type="NCBI Taxonomy" id="643671"/>
    <lineage>
        <taxon>Bacteria</taxon>
        <taxon>Pseudomonadati</taxon>
        <taxon>Bacteroidota</taxon>
        <taxon>Cytophagia</taxon>
        <taxon>Cytophagales</taxon>
        <taxon>Spirosomataceae</taxon>
        <taxon>Larkinella</taxon>
    </lineage>
</organism>
<keyword evidence="3" id="KW-1185">Reference proteome</keyword>
<proteinExistence type="predicted"/>